<proteinExistence type="predicted"/>
<feature type="region of interest" description="Disordered" evidence="1">
    <location>
        <begin position="306"/>
        <end position="330"/>
    </location>
</feature>
<name>A0A2G5UEI9_9PELO</name>
<dbReference type="PANTHER" id="PTHR21541:SF3">
    <property type="entry name" value="STRUCTURE-SPECIFIC ENDONUCLEASE SUBUNIT SLX4"/>
    <property type="match status" value="1"/>
</dbReference>
<evidence type="ECO:0000256" key="1">
    <source>
        <dbReference type="SAM" id="MobiDB-lite"/>
    </source>
</evidence>
<dbReference type="Proteomes" id="UP000230233">
    <property type="component" value="Chromosome III"/>
</dbReference>
<feature type="compositionally biased region" description="Basic and acidic residues" evidence="1">
    <location>
        <begin position="530"/>
        <end position="539"/>
    </location>
</feature>
<comment type="caution">
    <text evidence="2">The sequence shown here is derived from an EMBL/GenBank/DDBJ whole genome shotgun (WGS) entry which is preliminary data.</text>
</comment>
<dbReference type="GO" id="GO:0033557">
    <property type="term" value="C:Slx1-Slx4 complex"/>
    <property type="evidence" value="ECO:0007669"/>
    <property type="project" value="TreeGrafter"/>
</dbReference>
<gene>
    <name evidence="2" type="primary">Cni-him-18</name>
    <name evidence="2" type="synonym">Cnig_chr_III.g10122</name>
    <name evidence="2" type="ORF">B9Z55_010122</name>
</gene>
<evidence type="ECO:0000313" key="2">
    <source>
        <dbReference type="EMBL" id="PIC37962.1"/>
    </source>
</evidence>
<dbReference type="AlphaFoldDB" id="A0A2G5UEI9"/>
<dbReference type="CDD" id="cd22999">
    <property type="entry name" value="SAP_SLX4"/>
    <property type="match status" value="1"/>
</dbReference>
<dbReference type="PANTHER" id="PTHR21541">
    <property type="entry name" value="BTB POZ DOMAIN CONTAINING 12"/>
    <property type="match status" value="1"/>
</dbReference>
<feature type="compositionally biased region" description="Basic and acidic residues" evidence="1">
    <location>
        <begin position="319"/>
        <end position="330"/>
    </location>
</feature>
<protein>
    <recommendedName>
        <fullName evidence="4">BTB domain-containing protein</fullName>
    </recommendedName>
</protein>
<organism evidence="2 3">
    <name type="scientific">Caenorhabditis nigoni</name>
    <dbReference type="NCBI Taxonomy" id="1611254"/>
    <lineage>
        <taxon>Eukaryota</taxon>
        <taxon>Metazoa</taxon>
        <taxon>Ecdysozoa</taxon>
        <taxon>Nematoda</taxon>
        <taxon>Chromadorea</taxon>
        <taxon>Rhabditida</taxon>
        <taxon>Rhabditina</taxon>
        <taxon>Rhabditomorpha</taxon>
        <taxon>Rhabditoidea</taxon>
        <taxon>Rhabditidae</taxon>
        <taxon>Peloderinae</taxon>
        <taxon>Caenorhabditis</taxon>
    </lineage>
</organism>
<feature type="region of interest" description="Disordered" evidence="1">
    <location>
        <begin position="1"/>
        <end position="56"/>
    </location>
</feature>
<dbReference type="EMBL" id="PDUG01000003">
    <property type="protein sequence ID" value="PIC37962.1"/>
    <property type="molecule type" value="Genomic_DNA"/>
</dbReference>
<feature type="region of interest" description="Disordered" evidence="1">
    <location>
        <begin position="516"/>
        <end position="552"/>
    </location>
</feature>
<sequence>MNDSSPKTNFSLNSVSSAPRRPQKLGSVQSIVRDESDKSAPPPFEEIFLSDDEETPSPAKIVKCQTCSKDMTQWMNSRRDIHKKVCKQKQLAKETEKRAQRKSKTLTETIEKDDEVLEKPFLKPEEPPKSWELSKNNVTFARITADDEENRRRKRPRSFAVVELAPKKCQCEVLTTLHSRFLSRFEQLSSDMQKTLDDTSAPTIPMISINSSDGHSLRCHSLILKHRTSLLKIHPRSENIEIAHPRDILKTWLTFVFTANIEWSKEEKEGVKELAMKYGPVGLENLLKEEEDKEKEATVIEEKSHVNIELKSPSNNQKTTDEPRVKDKEDENIVPEEDPIVEESVTMEHVVEPIDFYETDNPLIGFGEDNDYEEEPIHDADIILDDPPNSTSHSILQKSRDNVTMDSFDEWSNQPNNIPSTSSPPITVVTPVRNASKPIFGSHIKILKTNDITPMPQFDVMDESELKERMKEIGMRPKGKKAMIQILKRAYTTLHPEVCVGTPTLRPLIRDESLENVAGKPSKKIPKRKSLNERIEGSPKKKNSPTKQKGCTVSDIFNDVGEEDVDSQADKTLNISNDKHEFAKVYSDNIEEDDDEDSVATSSSGKPTDLNNLKKLFLNWLRDEQNSVLYEHILSLQPVSLEEMLVRLEKSEGPLGRIGKGKLVKILENLRITYQLPQKPGRARAGGFKRRL</sequence>
<feature type="compositionally biased region" description="Polar residues" evidence="1">
    <location>
        <begin position="1"/>
        <end position="17"/>
    </location>
</feature>
<reference evidence="3" key="1">
    <citation type="submission" date="2017-10" db="EMBL/GenBank/DDBJ databases">
        <title>Rapid genome shrinkage in a self-fertile nematode reveals novel sperm competition proteins.</title>
        <authorList>
            <person name="Yin D."/>
            <person name="Schwarz E.M."/>
            <person name="Thomas C.G."/>
            <person name="Felde R.L."/>
            <person name="Korf I.F."/>
            <person name="Cutter A.D."/>
            <person name="Schartner C.M."/>
            <person name="Ralston E.J."/>
            <person name="Meyer B.J."/>
            <person name="Haag E.S."/>
        </authorList>
    </citation>
    <scope>NUCLEOTIDE SEQUENCE [LARGE SCALE GENOMIC DNA]</scope>
    <source>
        <strain evidence="3">JU1422</strain>
    </source>
</reference>
<dbReference type="GO" id="GO:0000712">
    <property type="term" value="P:resolution of meiotic recombination intermediates"/>
    <property type="evidence" value="ECO:0007669"/>
    <property type="project" value="TreeGrafter"/>
</dbReference>
<accession>A0A2G5UEI9</accession>
<evidence type="ECO:0008006" key="4">
    <source>
        <dbReference type="Google" id="ProtNLM"/>
    </source>
</evidence>
<keyword evidence="3" id="KW-1185">Reference proteome</keyword>
<evidence type="ECO:0000313" key="3">
    <source>
        <dbReference type="Proteomes" id="UP000230233"/>
    </source>
</evidence>
<dbReference type="OrthoDB" id="5576441at2759"/>